<comment type="caution">
    <text evidence="2">The sequence shown here is derived from an EMBL/GenBank/DDBJ whole genome shotgun (WGS) entry which is preliminary data.</text>
</comment>
<feature type="compositionally biased region" description="Polar residues" evidence="1">
    <location>
        <begin position="207"/>
        <end position="218"/>
    </location>
</feature>
<feature type="region of interest" description="Disordered" evidence="1">
    <location>
        <begin position="179"/>
        <end position="283"/>
    </location>
</feature>
<dbReference type="EMBL" id="WHVB01000002">
    <property type="protein sequence ID" value="KAF8485817.1"/>
    <property type="molecule type" value="Genomic_DNA"/>
</dbReference>
<organism evidence="2 3">
    <name type="scientific">Russula ochroleuca</name>
    <dbReference type="NCBI Taxonomy" id="152965"/>
    <lineage>
        <taxon>Eukaryota</taxon>
        <taxon>Fungi</taxon>
        <taxon>Dikarya</taxon>
        <taxon>Basidiomycota</taxon>
        <taxon>Agaricomycotina</taxon>
        <taxon>Agaricomycetes</taxon>
        <taxon>Russulales</taxon>
        <taxon>Russulaceae</taxon>
        <taxon>Russula</taxon>
    </lineage>
</organism>
<gene>
    <name evidence="2" type="ORF">DFH94DRAFT_621975</name>
</gene>
<reference evidence="2" key="1">
    <citation type="submission" date="2019-10" db="EMBL/GenBank/DDBJ databases">
        <authorList>
            <consortium name="DOE Joint Genome Institute"/>
            <person name="Kuo A."/>
            <person name="Miyauchi S."/>
            <person name="Kiss E."/>
            <person name="Drula E."/>
            <person name="Kohler A."/>
            <person name="Sanchez-Garcia M."/>
            <person name="Andreopoulos B."/>
            <person name="Barry K.W."/>
            <person name="Bonito G."/>
            <person name="Buee M."/>
            <person name="Carver A."/>
            <person name="Chen C."/>
            <person name="Cichocki N."/>
            <person name="Clum A."/>
            <person name="Culley D."/>
            <person name="Crous P.W."/>
            <person name="Fauchery L."/>
            <person name="Girlanda M."/>
            <person name="Hayes R."/>
            <person name="Keri Z."/>
            <person name="LaButti K."/>
            <person name="Lipzen A."/>
            <person name="Lombard V."/>
            <person name="Magnuson J."/>
            <person name="Maillard F."/>
            <person name="Morin E."/>
            <person name="Murat C."/>
            <person name="Nolan M."/>
            <person name="Ohm R."/>
            <person name="Pangilinan J."/>
            <person name="Pereira M."/>
            <person name="Perotto S."/>
            <person name="Peter M."/>
            <person name="Riley R."/>
            <person name="Sitrit Y."/>
            <person name="Stielow B."/>
            <person name="Szollosi G."/>
            <person name="Zifcakova L."/>
            <person name="Stursova M."/>
            <person name="Spatafora J.W."/>
            <person name="Tedersoo L."/>
            <person name="Vaario L.-M."/>
            <person name="Yamada A."/>
            <person name="Yan M."/>
            <person name="Wang P."/>
            <person name="Xu J."/>
            <person name="Bruns T."/>
            <person name="Baldrian P."/>
            <person name="Vilgalys R."/>
            <person name="Henrissat B."/>
            <person name="Grigoriev I.V."/>
            <person name="Hibbett D."/>
            <person name="Nagy L.G."/>
            <person name="Martin F.M."/>
        </authorList>
    </citation>
    <scope>NUCLEOTIDE SEQUENCE</scope>
    <source>
        <strain evidence="2">Prilba</strain>
    </source>
</reference>
<sequence>TRKEEIVRFDKARSDVEFGRMMKARVLSPEQTELQTQLRRDLRSIQDRVSKMEDHLQASKKKLNEFKTGKPSIKAPSLDTVNRTSRNINLAIRQQSADISALSSRIAKLNIEGGSPLSTPSRARERDIVRRPLDVTPHVASTTAAALNAEQAAHRLKEALLAVRSQPLLNTQAASARPALRAFDTPKKPDPDLGSSGGSLGGGLFSTPFTPSTLNKSESVGKGASPPVSLGRRGTAQKYHAKSVALKSTPTAGTPPKPTFDWGPLPGIKPMTTIPSDLRSKTG</sequence>
<feature type="compositionally biased region" description="Gly residues" evidence="1">
    <location>
        <begin position="195"/>
        <end position="204"/>
    </location>
</feature>
<dbReference type="AlphaFoldDB" id="A0A9P5N498"/>
<proteinExistence type="predicted"/>
<accession>A0A9P5N498</accession>
<dbReference type="OrthoDB" id="248320at2759"/>
<evidence type="ECO:0000313" key="3">
    <source>
        <dbReference type="Proteomes" id="UP000759537"/>
    </source>
</evidence>
<evidence type="ECO:0000313" key="2">
    <source>
        <dbReference type="EMBL" id="KAF8485817.1"/>
    </source>
</evidence>
<protein>
    <submittedName>
        <fullName evidence="2">Uncharacterized protein</fullName>
    </submittedName>
</protein>
<dbReference type="Proteomes" id="UP000759537">
    <property type="component" value="Unassembled WGS sequence"/>
</dbReference>
<reference evidence="2" key="2">
    <citation type="journal article" date="2020" name="Nat. Commun.">
        <title>Large-scale genome sequencing of mycorrhizal fungi provides insights into the early evolution of symbiotic traits.</title>
        <authorList>
            <person name="Miyauchi S."/>
            <person name="Kiss E."/>
            <person name="Kuo A."/>
            <person name="Drula E."/>
            <person name="Kohler A."/>
            <person name="Sanchez-Garcia M."/>
            <person name="Morin E."/>
            <person name="Andreopoulos B."/>
            <person name="Barry K.W."/>
            <person name="Bonito G."/>
            <person name="Buee M."/>
            <person name="Carver A."/>
            <person name="Chen C."/>
            <person name="Cichocki N."/>
            <person name="Clum A."/>
            <person name="Culley D."/>
            <person name="Crous P.W."/>
            <person name="Fauchery L."/>
            <person name="Girlanda M."/>
            <person name="Hayes R.D."/>
            <person name="Keri Z."/>
            <person name="LaButti K."/>
            <person name="Lipzen A."/>
            <person name="Lombard V."/>
            <person name="Magnuson J."/>
            <person name="Maillard F."/>
            <person name="Murat C."/>
            <person name="Nolan M."/>
            <person name="Ohm R.A."/>
            <person name="Pangilinan J."/>
            <person name="Pereira M.F."/>
            <person name="Perotto S."/>
            <person name="Peter M."/>
            <person name="Pfister S."/>
            <person name="Riley R."/>
            <person name="Sitrit Y."/>
            <person name="Stielow J.B."/>
            <person name="Szollosi G."/>
            <person name="Zifcakova L."/>
            <person name="Stursova M."/>
            <person name="Spatafora J.W."/>
            <person name="Tedersoo L."/>
            <person name="Vaario L.M."/>
            <person name="Yamada A."/>
            <person name="Yan M."/>
            <person name="Wang P."/>
            <person name="Xu J."/>
            <person name="Bruns T."/>
            <person name="Baldrian P."/>
            <person name="Vilgalys R."/>
            <person name="Dunand C."/>
            <person name="Henrissat B."/>
            <person name="Grigoriev I.V."/>
            <person name="Hibbett D."/>
            <person name="Nagy L.G."/>
            <person name="Martin F.M."/>
        </authorList>
    </citation>
    <scope>NUCLEOTIDE SEQUENCE</scope>
    <source>
        <strain evidence="2">Prilba</strain>
    </source>
</reference>
<name>A0A9P5N498_9AGAM</name>
<feature type="non-terminal residue" evidence="2">
    <location>
        <position position="283"/>
    </location>
</feature>
<keyword evidence="3" id="KW-1185">Reference proteome</keyword>
<evidence type="ECO:0000256" key="1">
    <source>
        <dbReference type="SAM" id="MobiDB-lite"/>
    </source>
</evidence>